<dbReference type="AlphaFoldDB" id="A0A899FQR2"/>
<sequence>MYDYQVKRDKHIDGICKHKSYKYLSQKMALNECVEGRQGVCCQDETFGKPLNDEIYTVKHGKTQDYGNYVQVVSVPNNGRYLGETQLYYNNYQIKVPEFVEKNGHFVKKIHRNNTINNSLRWDGRYPNSIDFQDIYNKRSYSENNKRLWGVSDAHLPYRHFNPRHYGSAEYLNKRPSYTEQITLCGRDVSHHRYPLTEPNDMPWGIPMRSRNASMPNIGSQFKRHNNLSYKYEPLNSIKPFDYRVNSIKFSIPMGFMKGPIHGIKSLSQETNNDSISLFCDDSFSSGYEDKGIESPRVILSRSINNINKLAPHSVTDNLYISNDINLIDMDNDKLQYRSDKKPNEIYKNSKKGDLMNDDLGIDYQKKQKKRKNSFDGLQNNCNHGSDEENVQKHKEKSKKSFLRSKSFLSKKSSRNDKTVLSDIVNTKNYMPCEENDDVNWPLNSINQKSFKNLDNELNTFQTNDMEFLSNVNCSEFKLSLSQEKLGINDLSSNLDKRKPYDFIDETLPIFSEYPLSGDTNVFQRTKEKSSDTFQDSSYESKISSQMLNKEIDKKMPSSHLKSLKNHVYSADDPFTRLKYAKKLIQVASELSNDTLKDKKFIKKNKEKYLSDAYSIVRELVNSDPPYPEAMFFLASCYGDGTLGLSVDHKQAYMLYYSASKYKHSRSIYRTAVCLEIGIGVKKNQEKAVQYYQRAASLGIILLNGLLKQVKNPRKAIFWLKKASELADEENPHALHELAILYEKEDNGGVVTRNEEYSFELYMRAAQLMYPPSQVRLGYAYEHGILGCEIDPKKSITYYLSAAEKGNPDAELGLSGWYLTGAHGILEQSDKEAYLWARKAAEKGLTKAEYVIGYYFEIGIGVKSNRAEAKIWYKRAARKGFIRAIDRLHELKRYGCNLKTPDKIYNRWQLAEMLDCTMP</sequence>
<dbReference type="Gene3D" id="1.25.40.10">
    <property type="entry name" value="Tetratricopeptide repeat domain"/>
    <property type="match status" value="2"/>
</dbReference>
<dbReference type="PANTHER" id="PTHR46430">
    <property type="entry name" value="PROTEIN SKT5-RELATED"/>
    <property type="match status" value="1"/>
</dbReference>
<evidence type="ECO:0000256" key="2">
    <source>
        <dbReference type="SAM" id="MobiDB-lite"/>
    </source>
</evidence>
<keyword evidence="1" id="KW-0677">Repeat</keyword>
<organism evidence="3 4">
    <name type="scientific">Pneumocystis wakefieldiae</name>
    <dbReference type="NCBI Taxonomy" id="38082"/>
    <lineage>
        <taxon>Eukaryota</taxon>
        <taxon>Fungi</taxon>
        <taxon>Dikarya</taxon>
        <taxon>Ascomycota</taxon>
        <taxon>Taphrinomycotina</taxon>
        <taxon>Pneumocystomycetes</taxon>
        <taxon>Pneumocystaceae</taxon>
        <taxon>Pneumocystis</taxon>
    </lineage>
</organism>
<dbReference type="Proteomes" id="UP000663699">
    <property type="component" value="Chromosome 1"/>
</dbReference>
<reference evidence="3" key="1">
    <citation type="submission" date="2020-06" db="EMBL/GenBank/DDBJ databases">
        <title>Genomes of multiple members of Pneumocystis genus reveal paths to human pathogen Pneumocystis jirovecii.</title>
        <authorList>
            <person name="Cisse O.H."/>
            <person name="Ma L."/>
            <person name="Dekker J."/>
            <person name="Khil P."/>
            <person name="Jo J."/>
            <person name="Brenchley J."/>
            <person name="Blair R."/>
            <person name="Pahar B."/>
            <person name="Chabe M."/>
            <person name="Van Rompay K.A."/>
            <person name="Keesler R."/>
            <person name="Sukura A."/>
            <person name="Hirsch V."/>
            <person name="Kutty G."/>
            <person name="Liu Y."/>
            <person name="Peng L."/>
            <person name="Chen J."/>
            <person name="Song J."/>
            <person name="Weissenbacher-Lang C."/>
            <person name="Xu J."/>
            <person name="Upham N.S."/>
            <person name="Stajich J.E."/>
            <person name="Cuomo C.A."/>
            <person name="Cushion M.T."/>
            <person name="Kovacs J.A."/>
        </authorList>
    </citation>
    <scope>NUCLEOTIDE SEQUENCE</scope>
    <source>
        <strain evidence="3">2A</strain>
    </source>
</reference>
<evidence type="ECO:0000313" key="4">
    <source>
        <dbReference type="Proteomes" id="UP000663699"/>
    </source>
</evidence>
<evidence type="ECO:0000313" key="3">
    <source>
        <dbReference type="EMBL" id="QSL64121.1"/>
    </source>
</evidence>
<accession>A0A899FQR2</accession>
<dbReference type="PANTHER" id="PTHR46430:SF3">
    <property type="entry name" value="ACTIVATOR OF C KINASE PROTEIN 1"/>
    <property type="match status" value="1"/>
</dbReference>
<evidence type="ECO:0000256" key="1">
    <source>
        <dbReference type="ARBA" id="ARBA00022737"/>
    </source>
</evidence>
<dbReference type="InterPro" id="IPR011990">
    <property type="entry name" value="TPR-like_helical_dom_sf"/>
</dbReference>
<dbReference type="OrthoDB" id="272077at2759"/>
<dbReference type="EMBL" id="CP054532">
    <property type="protein sequence ID" value="QSL64121.1"/>
    <property type="molecule type" value="Genomic_DNA"/>
</dbReference>
<gene>
    <name evidence="3" type="ORF">MERGE_000276</name>
</gene>
<dbReference type="InterPro" id="IPR051726">
    <property type="entry name" value="Chitin_Synth_Reg"/>
</dbReference>
<dbReference type="InterPro" id="IPR006597">
    <property type="entry name" value="Sel1-like"/>
</dbReference>
<protein>
    <recommendedName>
        <fullName evidence="5">HCP-like protein</fullName>
    </recommendedName>
</protein>
<feature type="region of interest" description="Disordered" evidence="2">
    <location>
        <begin position="373"/>
        <end position="397"/>
    </location>
</feature>
<evidence type="ECO:0008006" key="5">
    <source>
        <dbReference type="Google" id="ProtNLM"/>
    </source>
</evidence>
<keyword evidence="4" id="KW-1185">Reference proteome</keyword>
<name>A0A899FQR2_9ASCO</name>
<dbReference type="SUPFAM" id="SSF81901">
    <property type="entry name" value="HCP-like"/>
    <property type="match status" value="1"/>
</dbReference>
<proteinExistence type="predicted"/>
<dbReference type="SMART" id="SM00671">
    <property type="entry name" value="SEL1"/>
    <property type="match status" value="7"/>
</dbReference>
<dbReference type="Pfam" id="PF08238">
    <property type="entry name" value="Sel1"/>
    <property type="match status" value="6"/>
</dbReference>